<dbReference type="InterPro" id="IPR009050">
    <property type="entry name" value="Globin-like_sf"/>
</dbReference>
<keyword evidence="5" id="KW-0561">Oxygen transport</keyword>
<dbReference type="GO" id="GO:0005829">
    <property type="term" value="C:cytosol"/>
    <property type="evidence" value="ECO:0007669"/>
    <property type="project" value="UniProtKB-SubCell"/>
</dbReference>
<feature type="transmembrane region" description="Helical" evidence="9">
    <location>
        <begin position="38"/>
        <end position="54"/>
    </location>
</feature>
<proteinExistence type="predicted"/>
<evidence type="ECO:0000256" key="9">
    <source>
        <dbReference type="SAM" id="Phobius"/>
    </source>
</evidence>
<comment type="subcellular location">
    <subcellularLocation>
        <location evidence="2">Cytoplasm</location>
        <location evidence="2">Cytosol</location>
    </subcellularLocation>
    <subcellularLocation>
        <location evidence="1">Nucleus</location>
    </subcellularLocation>
</comment>
<evidence type="ECO:0000256" key="5">
    <source>
        <dbReference type="ARBA" id="ARBA00022621"/>
    </source>
</evidence>
<keyword evidence="3" id="KW-0813">Transport</keyword>
<sequence>MEWKLPPSGIASKVVTLSLRFLFSFELLGTAAPPTPTFLFPASYLSLLLLFLVGRGSQLFPSRLSNCAIAFDLLSLASWPFPIATERRKAEDFALAQASPDRDRYEVAVSIGVAGEGKREKDYQLIKEAISLMSNSTLRCVIRPQERQDLSMLEVVKEALLKTIKEAVGNKRNEELSNAWEIAYDEIAAAIKKAMT</sequence>
<dbReference type="GO" id="GO:0046872">
    <property type="term" value="F:metal ion binding"/>
    <property type="evidence" value="ECO:0007669"/>
    <property type="project" value="UniProtKB-KW"/>
</dbReference>
<gene>
    <name evidence="10" type="ORF">VNO80_15854</name>
</gene>
<dbReference type="GO" id="GO:0005344">
    <property type="term" value="F:oxygen carrier activity"/>
    <property type="evidence" value="ECO:0007669"/>
    <property type="project" value="UniProtKB-KW"/>
</dbReference>
<keyword evidence="8" id="KW-0539">Nucleus</keyword>
<dbReference type="GO" id="GO:0005634">
    <property type="term" value="C:nucleus"/>
    <property type="evidence" value="ECO:0007669"/>
    <property type="project" value="UniProtKB-SubCell"/>
</dbReference>
<comment type="caution">
    <text evidence="10">The sequence shown here is derived from an EMBL/GenBank/DDBJ whole genome shotgun (WGS) entry which is preliminary data.</text>
</comment>
<evidence type="ECO:0000256" key="2">
    <source>
        <dbReference type="ARBA" id="ARBA00004514"/>
    </source>
</evidence>
<evidence type="ECO:0000256" key="7">
    <source>
        <dbReference type="ARBA" id="ARBA00023004"/>
    </source>
</evidence>
<evidence type="ECO:0000313" key="10">
    <source>
        <dbReference type="EMBL" id="KAK7356579.1"/>
    </source>
</evidence>
<dbReference type="SUPFAM" id="SSF46458">
    <property type="entry name" value="Globin-like"/>
    <property type="match status" value="1"/>
</dbReference>
<keyword evidence="7" id="KW-0408">Iron</keyword>
<evidence type="ECO:0000256" key="6">
    <source>
        <dbReference type="ARBA" id="ARBA00022723"/>
    </source>
</evidence>
<dbReference type="PANTHER" id="PTHR22924">
    <property type="entry name" value="LEGHEMOGLOBIN-RELATED"/>
    <property type="match status" value="1"/>
</dbReference>
<keyword evidence="6" id="KW-0479">Metal-binding</keyword>
<keyword evidence="11" id="KW-1185">Reference proteome</keyword>
<evidence type="ECO:0000256" key="4">
    <source>
        <dbReference type="ARBA" id="ARBA00022617"/>
    </source>
</evidence>
<evidence type="ECO:0000256" key="8">
    <source>
        <dbReference type="ARBA" id="ARBA00023242"/>
    </source>
</evidence>
<accession>A0AAN9ML13</accession>
<dbReference type="InterPro" id="IPR001032">
    <property type="entry name" value="Leghaemoglobin-like"/>
</dbReference>
<dbReference type="InterPro" id="IPR012292">
    <property type="entry name" value="Globin/Proto"/>
</dbReference>
<dbReference type="GO" id="GO:0020037">
    <property type="term" value="F:heme binding"/>
    <property type="evidence" value="ECO:0007669"/>
    <property type="project" value="InterPro"/>
</dbReference>
<dbReference type="AlphaFoldDB" id="A0AAN9ML13"/>
<organism evidence="10 11">
    <name type="scientific">Phaseolus coccineus</name>
    <name type="common">Scarlet runner bean</name>
    <name type="synonym">Phaseolus multiflorus</name>
    <dbReference type="NCBI Taxonomy" id="3886"/>
    <lineage>
        <taxon>Eukaryota</taxon>
        <taxon>Viridiplantae</taxon>
        <taxon>Streptophyta</taxon>
        <taxon>Embryophyta</taxon>
        <taxon>Tracheophyta</taxon>
        <taxon>Spermatophyta</taxon>
        <taxon>Magnoliopsida</taxon>
        <taxon>eudicotyledons</taxon>
        <taxon>Gunneridae</taxon>
        <taxon>Pentapetalae</taxon>
        <taxon>rosids</taxon>
        <taxon>fabids</taxon>
        <taxon>Fabales</taxon>
        <taxon>Fabaceae</taxon>
        <taxon>Papilionoideae</taxon>
        <taxon>50 kb inversion clade</taxon>
        <taxon>NPAAA clade</taxon>
        <taxon>indigoferoid/millettioid clade</taxon>
        <taxon>Phaseoleae</taxon>
        <taxon>Phaseolus</taxon>
    </lineage>
</organism>
<evidence type="ECO:0000313" key="11">
    <source>
        <dbReference type="Proteomes" id="UP001374584"/>
    </source>
</evidence>
<keyword evidence="9" id="KW-0812">Transmembrane</keyword>
<name>A0AAN9ML13_PHACN</name>
<reference evidence="10 11" key="1">
    <citation type="submission" date="2024-01" db="EMBL/GenBank/DDBJ databases">
        <title>The genomes of 5 underutilized Papilionoideae crops provide insights into root nodulation and disease resistanc.</title>
        <authorList>
            <person name="Jiang F."/>
        </authorList>
    </citation>
    <scope>NUCLEOTIDE SEQUENCE [LARGE SCALE GENOMIC DNA]</scope>
    <source>
        <strain evidence="10">JINMINGXINNONG_FW02</strain>
        <tissue evidence="10">Leaves</tissue>
    </source>
</reference>
<dbReference type="Proteomes" id="UP001374584">
    <property type="component" value="Unassembled WGS sequence"/>
</dbReference>
<dbReference type="PANTHER" id="PTHR22924:SF92">
    <property type="entry name" value="NON-SYMBIOTIC HEMOGLOBIN 2"/>
    <property type="match status" value="1"/>
</dbReference>
<evidence type="ECO:0000256" key="1">
    <source>
        <dbReference type="ARBA" id="ARBA00004123"/>
    </source>
</evidence>
<protein>
    <submittedName>
        <fullName evidence="10">Uncharacterized protein</fullName>
    </submittedName>
</protein>
<keyword evidence="9" id="KW-1133">Transmembrane helix</keyword>
<dbReference type="Gene3D" id="1.10.490.10">
    <property type="entry name" value="Globins"/>
    <property type="match status" value="1"/>
</dbReference>
<dbReference type="EMBL" id="JAYMYR010000006">
    <property type="protein sequence ID" value="KAK7356579.1"/>
    <property type="molecule type" value="Genomic_DNA"/>
</dbReference>
<evidence type="ECO:0000256" key="3">
    <source>
        <dbReference type="ARBA" id="ARBA00022448"/>
    </source>
</evidence>
<keyword evidence="4" id="KW-0349">Heme</keyword>
<keyword evidence="9" id="KW-0472">Membrane</keyword>
<dbReference type="GO" id="GO:0019825">
    <property type="term" value="F:oxygen binding"/>
    <property type="evidence" value="ECO:0007669"/>
    <property type="project" value="InterPro"/>
</dbReference>